<comment type="caution">
    <text evidence="9">The sequence shown here is derived from an EMBL/GenBank/DDBJ whole genome shotgun (WGS) entry which is preliminary data.</text>
</comment>
<dbReference type="AlphaFoldDB" id="A0A5B1M363"/>
<feature type="domain" description="Sulfatase N-terminal" evidence="8">
    <location>
        <begin position="84"/>
        <end position="402"/>
    </location>
</feature>
<dbReference type="Gene3D" id="3.40.720.10">
    <property type="entry name" value="Alkaline Phosphatase, subunit A"/>
    <property type="match status" value="1"/>
</dbReference>
<dbReference type="InterPro" id="IPR006311">
    <property type="entry name" value="TAT_signal"/>
</dbReference>
<dbReference type="GO" id="GO:0046872">
    <property type="term" value="F:metal ion binding"/>
    <property type="evidence" value="ECO:0007669"/>
    <property type="project" value="UniProtKB-KW"/>
</dbReference>
<dbReference type="Pfam" id="PF00884">
    <property type="entry name" value="Sulfatase"/>
    <property type="match status" value="1"/>
</dbReference>
<evidence type="ECO:0000256" key="7">
    <source>
        <dbReference type="SAM" id="MobiDB-lite"/>
    </source>
</evidence>
<dbReference type="InterPro" id="IPR017850">
    <property type="entry name" value="Alkaline_phosphatase_core_sf"/>
</dbReference>
<dbReference type="Proteomes" id="UP000324351">
    <property type="component" value="Unassembled WGS sequence"/>
</dbReference>
<sequence>MAVRSRADRRLGPPHIPTARLGDVQDVPGRLNYPRRMTRGSTGGMAQTRRGLLRTSVAATAGLVAAPAARAVPPEALRPARRRPNVIVISFDDLAWNDFGCYGNDFHETPNIDALAERGMRFTQAYSAAPVCSPTRAALMTGLFPARTGITDFLRDESAPSNRYLDPRLRTVPEHVAGQGYRSVLVGKWHLTEDYSGPYRSRNGNPYLHGFETVALSEEKYIGLGDMFFPYRFMPSVTAGEDREYLTERIGADTARWISSHAQAPFFMHVSNYAIHYRWRARARLVRKYERKKRRNPRFHSDRYRPVIAAMVEHCDRQVGQIVTALRDAGIADNSLVLITSDNGGAVRASNRPLRGGKGMLYEGGIRVPLIAFWPGTVPAGTTTDAVVSTIDIAPTIKDLANAGGWGGLDGVSLAGLLTRQAALERRSHYWYYPHHTAGGVPSAAVRSGRYKLVKELRTGAIELYDLVDDPGERTNIARRRPRVARTLHRRLRSHIAEMRRVPEAPSARDFPTLSARVDPSRADAVHQVLALAGSARVERRDERLVVSATAPARVLLQSSRAPAGEHFAVTLDPGFSAQRDSSGPALRSDRPQAGIALAKDADNYLSVTYDHDRRTVGWRLVTGGIDRTHAGEPEPLDALVGTVDLSRPDARLGMSVSGSTIGVYADQGEGWEFLFLLDIGGLVDLTDPQVRREWSHAVEVGLAGGSHAADSYEIRRR</sequence>
<comment type="cofactor">
    <cofactor evidence="1">
        <name>Ca(2+)</name>
        <dbReference type="ChEBI" id="CHEBI:29108"/>
    </cofactor>
</comment>
<feature type="region of interest" description="Disordered" evidence="7">
    <location>
        <begin position="28"/>
        <end position="48"/>
    </location>
</feature>
<protein>
    <submittedName>
        <fullName evidence="9">Sulfatase</fullName>
    </submittedName>
</protein>
<name>A0A5B1M363_9ACTN</name>
<dbReference type="EMBL" id="VUJW01000008">
    <property type="protein sequence ID" value="KAA1426599.1"/>
    <property type="molecule type" value="Genomic_DNA"/>
</dbReference>
<dbReference type="Gene3D" id="3.30.1120.10">
    <property type="match status" value="1"/>
</dbReference>
<accession>A0A5B1M363</accession>
<evidence type="ECO:0000313" key="10">
    <source>
        <dbReference type="Proteomes" id="UP000324351"/>
    </source>
</evidence>
<keyword evidence="3" id="KW-0479">Metal-binding</keyword>
<evidence type="ECO:0000313" key="9">
    <source>
        <dbReference type="EMBL" id="KAA1426599.1"/>
    </source>
</evidence>
<keyword evidence="10" id="KW-1185">Reference proteome</keyword>
<dbReference type="PROSITE" id="PS00523">
    <property type="entry name" value="SULFATASE_1"/>
    <property type="match status" value="1"/>
</dbReference>
<evidence type="ECO:0000256" key="5">
    <source>
        <dbReference type="ARBA" id="ARBA00022801"/>
    </source>
</evidence>
<dbReference type="CDD" id="cd16144">
    <property type="entry name" value="ARS_like"/>
    <property type="match status" value="1"/>
</dbReference>
<dbReference type="SUPFAM" id="SSF53649">
    <property type="entry name" value="Alkaline phosphatase-like"/>
    <property type="match status" value="1"/>
</dbReference>
<dbReference type="InterPro" id="IPR024607">
    <property type="entry name" value="Sulfatase_CS"/>
</dbReference>
<keyword evidence="4" id="KW-0732">Signal</keyword>
<organism evidence="9 10">
    <name type="scientific">Nocardioides antri</name>
    <dbReference type="NCBI Taxonomy" id="2607659"/>
    <lineage>
        <taxon>Bacteria</taxon>
        <taxon>Bacillati</taxon>
        <taxon>Actinomycetota</taxon>
        <taxon>Actinomycetes</taxon>
        <taxon>Propionibacteriales</taxon>
        <taxon>Nocardioidaceae</taxon>
        <taxon>Nocardioides</taxon>
    </lineage>
</organism>
<dbReference type="PROSITE" id="PS00149">
    <property type="entry name" value="SULFATASE_2"/>
    <property type="match status" value="1"/>
</dbReference>
<dbReference type="InterPro" id="IPR000917">
    <property type="entry name" value="Sulfatase_N"/>
</dbReference>
<reference evidence="9 10" key="1">
    <citation type="submission" date="2019-09" db="EMBL/GenBank/DDBJ databases">
        <title>Nocardioides panacisoli sp. nov., isolated from the soil of a ginseng field.</title>
        <authorList>
            <person name="Cho C."/>
        </authorList>
    </citation>
    <scope>NUCLEOTIDE SEQUENCE [LARGE SCALE GENOMIC DNA]</scope>
    <source>
        <strain evidence="9 10">BN140041</strain>
    </source>
</reference>
<gene>
    <name evidence="9" type="ORF">F0U47_14530</name>
</gene>
<keyword evidence="5" id="KW-0378">Hydrolase</keyword>
<evidence type="ECO:0000256" key="6">
    <source>
        <dbReference type="ARBA" id="ARBA00022837"/>
    </source>
</evidence>
<evidence type="ECO:0000259" key="8">
    <source>
        <dbReference type="Pfam" id="PF00884"/>
    </source>
</evidence>
<evidence type="ECO:0000256" key="1">
    <source>
        <dbReference type="ARBA" id="ARBA00001913"/>
    </source>
</evidence>
<reference evidence="9 10" key="2">
    <citation type="submission" date="2019-09" db="EMBL/GenBank/DDBJ databases">
        <authorList>
            <person name="Jin C."/>
        </authorList>
    </citation>
    <scope>NUCLEOTIDE SEQUENCE [LARGE SCALE GENOMIC DNA]</scope>
    <source>
        <strain evidence="9 10">BN140041</strain>
    </source>
</reference>
<dbReference type="PROSITE" id="PS51318">
    <property type="entry name" value="TAT"/>
    <property type="match status" value="1"/>
</dbReference>
<evidence type="ECO:0000256" key="2">
    <source>
        <dbReference type="ARBA" id="ARBA00008779"/>
    </source>
</evidence>
<evidence type="ECO:0000256" key="3">
    <source>
        <dbReference type="ARBA" id="ARBA00022723"/>
    </source>
</evidence>
<proteinExistence type="inferred from homology"/>
<dbReference type="PANTHER" id="PTHR42693">
    <property type="entry name" value="ARYLSULFATASE FAMILY MEMBER"/>
    <property type="match status" value="1"/>
</dbReference>
<dbReference type="PANTHER" id="PTHR42693:SF42">
    <property type="entry name" value="ARYLSULFATASE G"/>
    <property type="match status" value="1"/>
</dbReference>
<comment type="similarity">
    <text evidence="2">Belongs to the sulfatase family.</text>
</comment>
<evidence type="ECO:0000256" key="4">
    <source>
        <dbReference type="ARBA" id="ARBA00022729"/>
    </source>
</evidence>
<keyword evidence="6" id="KW-0106">Calcium</keyword>
<dbReference type="InterPro" id="IPR050738">
    <property type="entry name" value="Sulfatase"/>
</dbReference>
<dbReference type="GO" id="GO:0004065">
    <property type="term" value="F:arylsulfatase activity"/>
    <property type="evidence" value="ECO:0007669"/>
    <property type="project" value="TreeGrafter"/>
</dbReference>